<dbReference type="PANTHER" id="PTHR28008:SF1">
    <property type="entry name" value="DOMAIN PROTEIN, PUTATIVE (AFU_ORTHOLOGUE AFUA_3G10980)-RELATED"/>
    <property type="match status" value="1"/>
</dbReference>
<sequence length="130" mass="14976">MTFFIQVPVVQIFTVIYKLRWLLFVTCLSVLCYGLFRPQAPPNPFSHSDKVLHCLAFFGFSLVARFAFLKRANSLIWLVVLALAPASEYLQHYLQPHRSFSWLDILANSTGVILGLLVWLALQEHIKNRL</sequence>
<feature type="domain" description="VanZ-like" evidence="2">
    <location>
        <begin position="48"/>
        <end position="121"/>
    </location>
</feature>
<evidence type="ECO:0000313" key="3">
    <source>
        <dbReference type="EMBL" id="ART80943.1"/>
    </source>
</evidence>
<name>A0A1Y0D047_9GAMM</name>
<organism evidence="3 4">
    <name type="scientific">Oceanisphaera avium</name>
    <dbReference type="NCBI Taxonomy" id="1903694"/>
    <lineage>
        <taxon>Bacteria</taxon>
        <taxon>Pseudomonadati</taxon>
        <taxon>Pseudomonadota</taxon>
        <taxon>Gammaproteobacteria</taxon>
        <taxon>Aeromonadales</taxon>
        <taxon>Aeromonadaceae</taxon>
        <taxon>Oceanisphaera</taxon>
    </lineage>
</organism>
<keyword evidence="1" id="KW-0472">Membrane</keyword>
<keyword evidence="1" id="KW-0812">Transmembrane</keyword>
<feature type="transmembrane region" description="Helical" evidence="1">
    <location>
        <begin position="75"/>
        <end position="94"/>
    </location>
</feature>
<gene>
    <name evidence="3" type="ORF">CBP12_12910</name>
</gene>
<dbReference type="KEGG" id="ocm:CBP12_12910"/>
<keyword evidence="4" id="KW-1185">Reference proteome</keyword>
<dbReference type="Pfam" id="PF04892">
    <property type="entry name" value="VanZ"/>
    <property type="match status" value="1"/>
</dbReference>
<feature type="transmembrane region" description="Helical" evidence="1">
    <location>
        <begin position="100"/>
        <end position="122"/>
    </location>
</feature>
<dbReference type="EMBL" id="CP021376">
    <property type="protein sequence ID" value="ART80943.1"/>
    <property type="molecule type" value="Genomic_DNA"/>
</dbReference>
<dbReference type="InterPro" id="IPR006976">
    <property type="entry name" value="VanZ-like"/>
</dbReference>
<evidence type="ECO:0000313" key="4">
    <source>
        <dbReference type="Proteomes" id="UP000243793"/>
    </source>
</evidence>
<dbReference type="Proteomes" id="UP000243793">
    <property type="component" value="Chromosome"/>
</dbReference>
<keyword evidence="1" id="KW-1133">Transmembrane helix</keyword>
<accession>A0A1Y0D047</accession>
<feature type="transmembrane region" description="Helical" evidence="1">
    <location>
        <begin position="21"/>
        <end position="38"/>
    </location>
</feature>
<dbReference type="PANTHER" id="PTHR28008">
    <property type="entry name" value="DOMAIN PROTEIN, PUTATIVE (AFU_ORTHOLOGUE AFUA_3G10980)-RELATED"/>
    <property type="match status" value="1"/>
</dbReference>
<dbReference type="AlphaFoldDB" id="A0A1Y0D047"/>
<proteinExistence type="predicted"/>
<reference evidence="4" key="1">
    <citation type="submission" date="2017-05" db="EMBL/GenBank/DDBJ databases">
        <authorList>
            <person name="Sung H."/>
        </authorList>
    </citation>
    <scope>NUCLEOTIDE SEQUENCE [LARGE SCALE GENOMIC DNA]</scope>
    <source>
        <strain evidence="4">AMac2203</strain>
    </source>
</reference>
<evidence type="ECO:0000259" key="2">
    <source>
        <dbReference type="Pfam" id="PF04892"/>
    </source>
</evidence>
<feature type="transmembrane region" description="Helical" evidence="1">
    <location>
        <begin position="50"/>
        <end position="68"/>
    </location>
</feature>
<protein>
    <recommendedName>
        <fullName evidence="2">VanZ-like domain-containing protein</fullName>
    </recommendedName>
</protein>
<evidence type="ECO:0000256" key="1">
    <source>
        <dbReference type="SAM" id="Phobius"/>
    </source>
</evidence>